<accession>A0ABS5JP91</accession>
<evidence type="ECO:0000256" key="1">
    <source>
        <dbReference type="SAM" id="Phobius"/>
    </source>
</evidence>
<keyword evidence="3" id="KW-1185">Reference proteome</keyword>
<dbReference type="Proteomes" id="UP000708576">
    <property type="component" value="Unassembled WGS sequence"/>
</dbReference>
<protein>
    <submittedName>
        <fullName evidence="2">Zinc metallopeptidase</fullName>
    </submittedName>
</protein>
<feature type="transmembrane region" description="Helical" evidence="1">
    <location>
        <begin position="6"/>
        <end position="24"/>
    </location>
</feature>
<sequence length="234" mass="25681">MYASPLLFIFLFFLIVSWIVSSKLKSKFKAYSKVPINYGMTGAEVAQKMLRDNGLMNIQINAVQGSLSDHYNPTDRTINLSPDVYHGRSVAAAAVAAHETGHAIQHANSYSLLEFRSALVPLQNVSAKLLNIIFIAMFFGAFALPGLLSFDLALQIIIACYGIFTLAAFVTLPVEIDASRRALVWLKTAGITSHDTYGKAKDALKWAAYTYVVAALSALATLLYYVMIFLGNRD</sequence>
<keyword evidence="1" id="KW-1133">Transmembrane helix</keyword>
<evidence type="ECO:0000313" key="3">
    <source>
        <dbReference type="Proteomes" id="UP000708576"/>
    </source>
</evidence>
<gene>
    <name evidence="2" type="ORF">KEM10_00145</name>
</gene>
<feature type="transmembrane region" description="Helical" evidence="1">
    <location>
        <begin position="129"/>
        <end position="148"/>
    </location>
</feature>
<reference evidence="2 3" key="1">
    <citation type="journal article" date="2015" name="Int. J. Syst. Evol. Microbiol.">
        <title>Carboxylicivirga linearis sp. nov., isolated from a sea cucumber culture pond.</title>
        <authorList>
            <person name="Wang F.Q."/>
            <person name="Zhou Y.X."/>
            <person name="Lin X.Z."/>
            <person name="Chen G.J."/>
            <person name="Du Z.J."/>
        </authorList>
    </citation>
    <scope>NUCLEOTIDE SEQUENCE [LARGE SCALE GENOMIC DNA]</scope>
    <source>
        <strain evidence="2 3">FB218</strain>
    </source>
</reference>
<dbReference type="PANTHER" id="PTHR36434">
    <property type="entry name" value="MEMBRANE PROTEASE YUGP-RELATED"/>
    <property type="match status" value="1"/>
</dbReference>
<dbReference type="PANTHER" id="PTHR36434:SF1">
    <property type="entry name" value="MEMBRANE PROTEASE YUGP-RELATED"/>
    <property type="match status" value="1"/>
</dbReference>
<comment type="caution">
    <text evidence="2">The sequence shown here is derived from an EMBL/GenBank/DDBJ whole genome shotgun (WGS) entry which is preliminary data.</text>
</comment>
<evidence type="ECO:0000313" key="2">
    <source>
        <dbReference type="EMBL" id="MBS2096662.1"/>
    </source>
</evidence>
<organism evidence="2 3">
    <name type="scientific">Carboxylicivirga linearis</name>
    <dbReference type="NCBI Taxonomy" id="1628157"/>
    <lineage>
        <taxon>Bacteria</taxon>
        <taxon>Pseudomonadati</taxon>
        <taxon>Bacteroidota</taxon>
        <taxon>Bacteroidia</taxon>
        <taxon>Marinilabiliales</taxon>
        <taxon>Marinilabiliaceae</taxon>
        <taxon>Carboxylicivirga</taxon>
    </lineage>
</organism>
<keyword evidence="1" id="KW-0812">Transmembrane</keyword>
<dbReference type="EMBL" id="JAGUCO010000001">
    <property type="protein sequence ID" value="MBS2096662.1"/>
    <property type="molecule type" value="Genomic_DNA"/>
</dbReference>
<name>A0ABS5JP91_9BACT</name>
<feature type="transmembrane region" description="Helical" evidence="1">
    <location>
        <begin position="208"/>
        <end position="230"/>
    </location>
</feature>
<dbReference type="RefSeq" id="WP_212211930.1">
    <property type="nucleotide sequence ID" value="NZ_JAGUCO010000001.1"/>
</dbReference>
<dbReference type="Pfam" id="PF04298">
    <property type="entry name" value="Zn_peptidase_2"/>
    <property type="match status" value="1"/>
</dbReference>
<feature type="transmembrane region" description="Helical" evidence="1">
    <location>
        <begin position="154"/>
        <end position="174"/>
    </location>
</feature>
<dbReference type="InterPro" id="IPR007395">
    <property type="entry name" value="Zn_peptidase_2"/>
</dbReference>
<keyword evidence="1" id="KW-0472">Membrane</keyword>
<proteinExistence type="predicted"/>